<name>A0AAD3CFG2_9STRA</name>
<feature type="transmembrane region" description="Helical" evidence="1">
    <location>
        <begin position="74"/>
        <end position="97"/>
    </location>
</feature>
<feature type="transmembrane region" description="Helical" evidence="1">
    <location>
        <begin position="178"/>
        <end position="198"/>
    </location>
</feature>
<keyword evidence="1" id="KW-1133">Transmembrane helix</keyword>
<evidence type="ECO:0000256" key="1">
    <source>
        <dbReference type="SAM" id="Phobius"/>
    </source>
</evidence>
<proteinExistence type="predicted"/>
<feature type="transmembrane region" description="Helical" evidence="1">
    <location>
        <begin position="41"/>
        <end position="62"/>
    </location>
</feature>
<gene>
    <name evidence="2" type="ORF">CTEN210_00393</name>
</gene>
<keyword evidence="1" id="KW-0472">Membrane</keyword>
<keyword evidence="3" id="KW-1185">Reference proteome</keyword>
<evidence type="ECO:0000313" key="2">
    <source>
        <dbReference type="EMBL" id="GFH43919.1"/>
    </source>
</evidence>
<protein>
    <submittedName>
        <fullName evidence="2">Uncharacterized protein</fullName>
    </submittedName>
</protein>
<dbReference type="Proteomes" id="UP001054902">
    <property type="component" value="Unassembled WGS sequence"/>
</dbReference>
<sequence length="307" mass="34053">MRSPIVFSEHSIFITSRKLSYTLMTIKSSGNPQERKTPEGLIIKAALVVLLASLTSFAGICYRDSIYNRDTSFLLSAFYGNDLYTLIVAIPLTIQVIYKCRLEGNEKQYLVFLGLMDYMIYNFQFYLFGASFNSLFLLYCAIVALSTMSLLCGVVQMIVNSDGTVFSDTPIGTSHPWIAGYMMFTAFSLLHVYVSQFADFFMNGILPEIITVTGHTTNIVFALDLTNVVPWMLLGGIGLMKKKNWGYSIAAIVNGKGAVYMGALAASTAMAMFEKNIEMEDGKSQLFLWTMLGLGSSISAFRLLSDK</sequence>
<reference evidence="2 3" key="1">
    <citation type="journal article" date="2021" name="Sci. Rep.">
        <title>The genome of the diatom Chaetoceros tenuissimus carries an ancient integrated fragment of an extant virus.</title>
        <authorList>
            <person name="Hongo Y."/>
            <person name="Kimura K."/>
            <person name="Takaki Y."/>
            <person name="Yoshida Y."/>
            <person name="Baba S."/>
            <person name="Kobayashi G."/>
            <person name="Nagasaki K."/>
            <person name="Hano T."/>
            <person name="Tomaru Y."/>
        </authorList>
    </citation>
    <scope>NUCLEOTIDE SEQUENCE [LARGE SCALE GENOMIC DNA]</scope>
    <source>
        <strain evidence="2 3">NIES-3715</strain>
    </source>
</reference>
<feature type="transmembrane region" description="Helical" evidence="1">
    <location>
        <begin position="286"/>
        <end position="304"/>
    </location>
</feature>
<accession>A0AAD3CFG2</accession>
<organism evidence="2 3">
    <name type="scientific">Chaetoceros tenuissimus</name>
    <dbReference type="NCBI Taxonomy" id="426638"/>
    <lineage>
        <taxon>Eukaryota</taxon>
        <taxon>Sar</taxon>
        <taxon>Stramenopiles</taxon>
        <taxon>Ochrophyta</taxon>
        <taxon>Bacillariophyta</taxon>
        <taxon>Coscinodiscophyceae</taxon>
        <taxon>Chaetocerotophycidae</taxon>
        <taxon>Chaetocerotales</taxon>
        <taxon>Chaetocerotaceae</taxon>
        <taxon>Chaetoceros</taxon>
    </lineage>
</organism>
<dbReference type="EMBL" id="BLLK01000019">
    <property type="protein sequence ID" value="GFH43919.1"/>
    <property type="molecule type" value="Genomic_DNA"/>
</dbReference>
<dbReference type="AlphaFoldDB" id="A0AAD3CFG2"/>
<feature type="transmembrane region" description="Helical" evidence="1">
    <location>
        <begin position="109"/>
        <end position="129"/>
    </location>
</feature>
<evidence type="ECO:0000313" key="3">
    <source>
        <dbReference type="Proteomes" id="UP001054902"/>
    </source>
</evidence>
<feature type="transmembrane region" description="Helical" evidence="1">
    <location>
        <begin position="136"/>
        <end position="158"/>
    </location>
</feature>
<feature type="transmembrane region" description="Helical" evidence="1">
    <location>
        <begin position="245"/>
        <end position="266"/>
    </location>
</feature>
<comment type="caution">
    <text evidence="2">The sequence shown here is derived from an EMBL/GenBank/DDBJ whole genome shotgun (WGS) entry which is preliminary data.</text>
</comment>
<keyword evidence="1" id="KW-0812">Transmembrane</keyword>